<feature type="domain" description="Letm1 RBD" evidence="9">
    <location>
        <begin position="240"/>
        <end position="411"/>
    </location>
</feature>
<evidence type="ECO:0000256" key="2">
    <source>
        <dbReference type="ARBA" id="ARBA00022692"/>
    </source>
</evidence>
<keyword evidence="4" id="KW-1133">Transmembrane helix</keyword>
<dbReference type="PANTHER" id="PTHR14009:SF1">
    <property type="entry name" value="MITOCHONDRIAL PROTON_CALCIUM EXCHANGER PROTEIN"/>
    <property type="match status" value="1"/>
</dbReference>
<comment type="subcellular location">
    <subcellularLocation>
        <location evidence="1">Mitochondrion inner membrane</location>
        <topology evidence="1">Single-pass membrane protein</topology>
    </subcellularLocation>
</comment>
<organism evidence="10 11">
    <name type="scientific">Fomitopsis schrenkii</name>
    <name type="common">Brown rot fungus</name>
    <dbReference type="NCBI Taxonomy" id="2126942"/>
    <lineage>
        <taxon>Eukaryota</taxon>
        <taxon>Fungi</taxon>
        <taxon>Dikarya</taxon>
        <taxon>Basidiomycota</taxon>
        <taxon>Agaricomycotina</taxon>
        <taxon>Agaricomycetes</taxon>
        <taxon>Polyporales</taxon>
        <taxon>Fomitopsis</taxon>
    </lineage>
</organism>
<dbReference type="GO" id="GO:0043022">
    <property type="term" value="F:ribosome binding"/>
    <property type="evidence" value="ECO:0007669"/>
    <property type="project" value="InterPro"/>
</dbReference>
<proteinExistence type="predicted"/>
<evidence type="ECO:0000313" key="11">
    <source>
        <dbReference type="Proteomes" id="UP000015241"/>
    </source>
</evidence>
<evidence type="ECO:0000256" key="5">
    <source>
        <dbReference type="ARBA" id="ARBA00023128"/>
    </source>
</evidence>
<keyword evidence="2" id="KW-0812">Transmembrane</keyword>
<evidence type="ECO:0000256" key="3">
    <source>
        <dbReference type="ARBA" id="ARBA00022792"/>
    </source>
</evidence>
<dbReference type="InterPro" id="IPR033122">
    <property type="entry name" value="LETM1-like_RBD"/>
</dbReference>
<evidence type="ECO:0000256" key="8">
    <source>
        <dbReference type="SAM" id="MobiDB-lite"/>
    </source>
</evidence>
<dbReference type="Pfam" id="PF07766">
    <property type="entry name" value="LETM1_RBD"/>
    <property type="match status" value="2"/>
</dbReference>
<dbReference type="Proteomes" id="UP000015241">
    <property type="component" value="Unassembled WGS sequence"/>
</dbReference>
<evidence type="ECO:0000259" key="9">
    <source>
        <dbReference type="PROSITE" id="PS51758"/>
    </source>
</evidence>
<dbReference type="OrthoDB" id="73691at2759"/>
<keyword evidence="6" id="KW-0472">Membrane</keyword>
<feature type="compositionally biased region" description="Pro residues" evidence="8">
    <location>
        <begin position="102"/>
        <end position="119"/>
    </location>
</feature>
<dbReference type="PANTHER" id="PTHR14009">
    <property type="entry name" value="LEUCINE ZIPPER-EF-HAND CONTAINING TRANSMEMBRANE PROTEIN"/>
    <property type="match status" value="1"/>
</dbReference>
<keyword evidence="3" id="KW-0999">Mitochondrion inner membrane</keyword>
<evidence type="ECO:0000256" key="1">
    <source>
        <dbReference type="ARBA" id="ARBA00004434"/>
    </source>
</evidence>
<evidence type="ECO:0000313" key="10">
    <source>
        <dbReference type="EMBL" id="EPT02678.1"/>
    </source>
</evidence>
<evidence type="ECO:0000256" key="7">
    <source>
        <dbReference type="PROSITE-ProRule" id="PRU01094"/>
    </source>
</evidence>
<reference evidence="10 11" key="1">
    <citation type="journal article" date="2012" name="Science">
        <title>The Paleozoic origin of enzymatic lignin decomposition reconstructed from 31 fungal genomes.</title>
        <authorList>
            <person name="Floudas D."/>
            <person name="Binder M."/>
            <person name="Riley R."/>
            <person name="Barry K."/>
            <person name="Blanchette R.A."/>
            <person name="Henrissat B."/>
            <person name="Martinez A.T."/>
            <person name="Otillar R."/>
            <person name="Spatafora J.W."/>
            <person name="Yadav J.S."/>
            <person name="Aerts A."/>
            <person name="Benoit I."/>
            <person name="Boyd A."/>
            <person name="Carlson A."/>
            <person name="Copeland A."/>
            <person name="Coutinho P.M."/>
            <person name="de Vries R.P."/>
            <person name="Ferreira P."/>
            <person name="Findley K."/>
            <person name="Foster B."/>
            <person name="Gaskell J."/>
            <person name="Glotzer D."/>
            <person name="Gorecki P."/>
            <person name="Heitman J."/>
            <person name="Hesse C."/>
            <person name="Hori C."/>
            <person name="Igarashi K."/>
            <person name="Jurgens J.A."/>
            <person name="Kallen N."/>
            <person name="Kersten P."/>
            <person name="Kohler A."/>
            <person name="Kuees U."/>
            <person name="Kumar T.K.A."/>
            <person name="Kuo A."/>
            <person name="LaButti K."/>
            <person name="Larrondo L.F."/>
            <person name="Lindquist E."/>
            <person name="Ling A."/>
            <person name="Lombard V."/>
            <person name="Lucas S."/>
            <person name="Lundell T."/>
            <person name="Martin R."/>
            <person name="McLaughlin D.J."/>
            <person name="Morgenstern I."/>
            <person name="Morin E."/>
            <person name="Murat C."/>
            <person name="Nagy L.G."/>
            <person name="Nolan M."/>
            <person name="Ohm R.A."/>
            <person name="Patyshakuliyeva A."/>
            <person name="Rokas A."/>
            <person name="Ruiz-Duenas F.J."/>
            <person name="Sabat G."/>
            <person name="Salamov A."/>
            <person name="Samejima M."/>
            <person name="Schmutz J."/>
            <person name="Slot J.C."/>
            <person name="St John F."/>
            <person name="Stenlid J."/>
            <person name="Sun H."/>
            <person name="Sun S."/>
            <person name="Syed K."/>
            <person name="Tsang A."/>
            <person name="Wiebenga A."/>
            <person name="Young D."/>
            <person name="Pisabarro A."/>
            <person name="Eastwood D.C."/>
            <person name="Martin F."/>
            <person name="Cullen D."/>
            <person name="Grigoriev I.V."/>
            <person name="Hibbett D.S."/>
        </authorList>
    </citation>
    <scope>NUCLEOTIDE SEQUENCE</scope>
    <source>
        <strain evidence="11">FP-58527</strain>
    </source>
</reference>
<dbReference type="AlphaFoldDB" id="S8EDQ5"/>
<dbReference type="InParanoid" id="S8EDQ5"/>
<dbReference type="STRING" id="743788.S8EDQ5"/>
<feature type="compositionally biased region" description="Low complexity" evidence="8">
    <location>
        <begin position="120"/>
        <end position="135"/>
    </location>
</feature>
<name>S8EDQ5_FOMSC</name>
<evidence type="ECO:0000256" key="4">
    <source>
        <dbReference type="ARBA" id="ARBA00022989"/>
    </source>
</evidence>
<gene>
    <name evidence="10" type="ORF">FOMPIDRAFT_1022780</name>
</gene>
<feature type="region of interest" description="Disordered" evidence="8">
    <location>
        <begin position="68"/>
        <end position="137"/>
    </location>
</feature>
<dbReference type="PROSITE" id="PS51758">
    <property type="entry name" value="LETM1_RBD"/>
    <property type="match status" value="1"/>
</dbReference>
<dbReference type="GO" id="GO:0005743">
    <property type="term" value="C:mitochondrial inner membrane"/>
    <property type="evidence" value="ECO:0007669"/>
    <property type="project" value="UniProtKB-SubCell"/>
</dbReference>
<keyword evidence="5 7" id="KW-0496">Mitochondrion</keyword>
<protein>
    <recommendedName>
        <fullName evidence="9">Letm1 RBD domain-containing protein</fullName>
    </recommendedName>
</protein>
<sequence length="411" mass="45579">MLRAVGRNGFVESSLVLSRHNRQVVISQCRLRHASASLSPVARHKWAATSPSSLLAYQLSARLLSTSTPPPVKAKAGDANPPPLPVSTPSVSKPKVQLRPAPVKPPPKLSATPPEPVPVPTTAKSASAPEASTAPPHEETLMEATKHDLEDASQHGILVPPPAGASWAGKLWHQGKELFKFYWRGIKLIWTRRTRVREMEERVKANGPPLTRWETKFIQTNQRDIIKLVPFLLMLIIIEEIIPLVVLYAPGVLPSTCLLPSQKDRIDTKRRDKQKAFALNNRQLFEKLRQRLLANPTTPVRTLLDSPSLIALNGLLALSTSGIDTLRFRRLHQRLSAIAEDDVLLKRESLGKFLSQDQLRDALEERGMITEGLSPKTWQARLQWWLTNAEGGDPFTQRVLLVASSGAGKFA</sequence>
<dbReference type="EMBL" id="KE504134">
    <property type="protein sequence ID" value="EPT02678.1"/>
    <property type="molecule type" value="Genomic_DNA"/>
</dbReference>
<dbReference type="InterPro" id="IPR044202">
    <property type="entry name" value="LETM1/MDM38-like"/>
</dbReference>
<dbReference type="eggNOG" id="KOG1043">
    <property type="taxonomic scope" value="Eukaryota"/>
</dbReference>
<dbReference type="GO" id="GO:0030003">
    <property type="term" value="P:intracellular monoatomic cation homeostasis"/>
    <property type="evidence" value="ECO:0007669"/>
    <property type="project" value="TreeGrafter"/>
</dbReference>
<dbReference type="HOGENOM" id="CLU_037786_0_0_1"/>
<evidence type="ECO:0000256" key="6">
    <source>
        <dbReference type="ARBA" id="ARBA00023136"/>
    </source>
</evidence>
<keyword evidence="11" id="KW-1185">Reference proteome</keyword>
<accession>S8EDQ5</accession>